<dbReference type="AlphaFoldDB" id="A0A1G8EFQ5"/>
<keyword evidence="13" id="KW-0460">Magnesium</keyword>
<evidence type="ECO:0000256" key="13">
    <source>
        <dbReference type="PIRSR" id="PIRSR605493-1"/>
    </source>
</evidence>
<comment type="catalytic activity">
    <reaction evidence="1">
        <text>4-hydroxy-4-methyl-2-oxoglutarate = 2 pyruvate</text>
        <dbReference type="Rhea" id="RHEA:22748"/>
        <dbReference type="ChEBI" id="CHEBI:15361"/>
        <dbReference type="ChEBI" id="CHEBI:58276"/>
        <dbReference type="EC" id="4.1.3.17"/>
    </reaction>
</comment>
<keyword evidence="15" id="KW-1185">Reference proteome</keyword>
<feature type="binding site" evidence="13">
    <location>
        <position position="120"/>
    </location>
    <ligand>
        <name>Mg(2+)</name>
        <dbReference type="ChEBI" id="CHEBI:18420"/>
    </ligand>
</feature>
<comment type="cofactor">
    <cofactor evidence="13">
        <name>Mg(2+)</name>
        <dbReference type="ChEBI" id="CHEBI:18420"/>
    </cofactor>
</comment>
<protein>
    <recommendedName>
        <fullName evidence="7">Putative 4-hydroxy-4-methyl-2-oxoglutarate aldolase</fullName>
        <ecNumber evidence="6">4.1.1.112</ecNumber>
        <ecNumber evidence="5">4.1.3.17</ecNumber>
    </recommendedName>
    <alternativeName>
        <fullName evidence="11">Oxaloacetate decarboxylase</fullName>
    </alternativeName>
    <alternativeName>
        <fullName evidence="9">Regulator of ribonuclease activity homolog</fullName>
    </alternativeName>
    <alternativeName>
        <fullName evidence="10">RraA-like protein</fullName>
    </alternativeName>
</protein>
<feature type="binding site" evidence="13">
    <location>
        <begin position="97"/>
        <end position="100"/>
    </location>
    <ligand>
        <name>substrate</name>
    </ligand>
</feature>
<evidence type="ECO:0000256" key="11">
    <source>
        <dbReference type="ARBA" id="ARBA00032305"/>
    </source>
</evidence>
<evidence type="ECO:0000313" key="14">
    <source>
        <dbReference type="EMBL" id="SDH68529.1"/>
    </source>
</evidence>
<evidence type="ECO:0000313" key="15">
    <source>
        <dbReference type="Proteomes" id="UP000198822"/>
    </source>
</evidence>
<dbReference type="RefSeq" id="WP_092504680.1">
    <property type="nucleotide sequence ID" value="NZ_LT629695.1"/>
</dbReference>
<dbReference type="InterPro" id="IPR005493">
    <property type="entry name" value="RraA/RraA-like"/>
</dbReference>
<dbReference type="GO" id="GO:0047443">
    <property type="term" value="F:4-hydroxy-4-methyl-2-oxoglutarate aldolase activity"/>
    <property type="evidence" value="ECO:0007669"/>
    <property type="project" value="UniProtKB-EC"/>
</dbReference>
<dbReference type="PANTHER" id="PTHR33254">
    <property type="entry name" value="4-HYDROXY-4-METHYL-2-OXOGLUTARATE ALDOLASE 3-RELATED"/>
    <property type="match status" value="1"/>
</dbReference>
<evidence type="ECO:0000256" key="1">
    <source>
        <dbReference type="ARBA" id="ARBA00001342"/>
    </source>
</evidence>
<reference evidence="15" key="1">
    <citation type="submission" date="2016-10" db="EMBL/GenBank/DDBJ databases">
        <authorList>
            <person name="Varghese N."/>
            <person name="Submissions S."/>
        </authorList>
    </citation>
    <scope>NUCLEOTIDE SEQUENCE [LARGE SCALE GENOMIC DNA]</scope>
    <source>
        <strain evidence="15">DSM 22002</strain>
    </source>
</reference>
<organism evidence="14 15">
    <name type="scientific">Agrococcus jejuensis</name>
    <dbReference type="NCBI Taxonomy" id="399736"/>
    <lineage>
        <taxon>Bacteria</taxon>
        <taxon>Bacillati</taxon>
        <taxon>Actinomycetota</taxon>
        <taxon>Actinomycetes</taxon>
        <taxon>Micrococcales</taxon>
        <taxon>Microbacteriaceae</taxon>
        <taxon>Agrococcus</taxon>
    </lineage>
</organism>
<proteinExistence type="inferred from homology"/>
<evidence type="ECO:0000256" key="12">
    <source>
        <dbReference type="ARBA" id="ARBA00047973"/>
    </source>
</evidence>
<dbReference type="GO" id="GO:0046872">
    <property type="term" value="F:metal ion binding"/>
    <property type="evidence" value="ECO:0007669"/>
    <property type="project" value="UniProtKB-KW"/>
</dbReference>
<comment type="function">
    <text evidence="8">Catalyzes the aldol cleavage of 4-hydroxy-4-methyl-2-oxoglutarate (HMG) into 2 molecules of pyruvate. Also contains a secondary oxaloacetate (OAA) decarboxylase activity due to the common pyruvate enolate transition state formed following C-C bond cleavage in the retro-aldol and decarboxylation reactions.</text>
</comment>
<dbReference type="EC" id="4.1.1.112" evidence="6"/>
<dbReference type="PANTHER" id="PTHR33254:SF4">
    <property type="entry name" value="4-HYDROXY-4-METHYL-2-OXOGLUTARATE ALDOLASE 3-RELATED"/>
    <property type="match status" value="1"/>
</dbReference>
<dbReference type="InterPro" id="IPR036704">
    <property type="entry name" value="RraA/RraA-like_sf"/>
</dbReference>
<dbReference type="GO" id="GO:0008948">
    <property type="term" value="F:oxaloacetate decarboxylase activity"/>
    <property type="evidence" value="ECO:0007669"/>
    <property type="project" value="UniProtKB-EC"/>
</dbReference>
<evidence type="ECO:0000256" key="9">
    <source>
        <dbReference type="ARBA" id="ARBA00029596"/>
    </source>
</evidence>
<evidence type="ECO:0000256" key="5">
    <source>
        <dbReference type="ARBA" id="ARBA00012213"/>
    </source>
</evidence>
<dbReference type="Gene3D" id="3.50.30.40">
    <property type="entry name" value="Ribonuclease E inhibitor RraA/RraA-like"/>
    <property type="match status" value="1"/>
</dbReference>
<evidence type="ECO:0000256" key="3">
    <source>
        <dbReference type="ARBA" id="ARBA00008621"/>
    </source>
</evidence>
<comment type="similarity">
    <text evidence="3">Belongs to the class II aldolase/RraA-like family.</text>
</comment>
<dbReference type="Pfam" id="PF03737">
    <property type="entry name" value="RraA-like"/>
    <property type="match status" value="1"/>
</dbReference>
<dbReference type="Proteomes" id="UP000198822">
    <property type="component" value="Chromosome I"/>
</dbReference>
<dbReference type="SUPFAM" id="SSF89562">
    <property type="entry name" value="RraA-like"/>
    <property type="match status" value="1"/>
</dbReference>
<name>A0A1G8EFQ5_9MICO</name>
<dbReference type="STRING" id="399736.SAMN04489720_2013"/>
<dbReference type="EMBL" id="LT629695">
    <property type="protein sequence ID" value="SDH68529.1"/>
    <property type="molecule type" value="Genomic_DNA"/>
</dbReference>
<evidence type="ECO:0000256" key="8">
    <source>
        <dbReference type="ARBA" id="ARBA00025046"/>
    </source>
</evidence>
<sequence length="237" mass="24378">MSVAPDVRILPAPAVDDALLETLRGLDLPTFGHILEDGFARGIQRIAGGETLTVGRVVTVKLVVTDSRLVHYMTSLVQPGDFVVVDNGHNTTHASVGGGVAGALAARGAVGVAVEGTVTDVVELRESGMVVLGRGLAPFTTRTQPDRPVQGGINVPVTIGGASVRAGMIAMADENGVLFAEPDVLAGLVDRVRGMMAWEPPAMARVRAGETTLAELILPPEDLAALDALASAGRIAP</sequence>
<evidence type="ECO:0000256" key="7">
    <source>
        <dbReference type="ARBA" id="ARBA00016549"/>
    </source>
</evidence>
<evidence type="ECO:0000256" key="6">
    <source>
        <dbReference type="ARBA" id="ARBA00012947"/>
    </source>
</evidence>
<comment type="catalytic activity">
    <reaction evidence="12">
        <text>oxaloacetate + H(+) = pyruvate + CO2</text>
        <dbReference type="Rhea" id="RHEA:15641"/>
        <dbReference type="ChEBI" id="CHEBI:15361"/>
        <dbReference type="ChEBI" id="CHEBI:15378"/>
        <dbReference type="ChEBI" id="CHEBI:16452"/>
        <dbReference type="ChEBI" id="CHEBI:16526"/>
        <dbReference type="EC" id="4.1.1.112"/>
    </reaction>
</comment>
<accession>A0A1G8EFQ5</accession>
<gene>
    <name evidence="14" type="ORF">SAMN04489720_2013</name>
</gene>
<comment type="subunit">
    <text evidence="4">Homotrimer.</text>
</comment>
<evidence type="ECO:0000256" key="4">
    <source>
        <dbReference type="ARBA" id="ARBA00011233"/>
    </source>
</evidence>
<dbReference type="EC" id="4.1.3.17" evidence="5"/>
<evidence type="ECO:0000256" key="10">
    <source>
        <dbReference type="ARBA" id="ARBA00030169"/>
    </source>
</evidence>
<dbReference type="OrthoDB" id="9805307at2"/>
<comment type="cofactor">
    <cofactor evidence="2">
        <name>a divalent metal cation</name>
        <dbReference type="ChEBI" id="CHEBI:60240"/>
    </cofactor>
</comment>
<evidence type="ECO:0000256" key="2">
    <source>
        <dbReference type="ARBA" id="ARBA00001968"/>
    </source>
</evidence>
<keyword evidence="13" id="KW-0479">Metal-binding</keyword>